<protein>
    <recommendedName>
        <fullName evidence="1">Autotransporter domain-containing protein</fullName>
    </recommendedName>
</protein>
<accession>A0A0H2UMB0</accession>
<dbReference type="EMBL" id="AE001363">
    <property type="protein sequence ID" value="AAD18934.1"/>
    <property type="molecule type" value="Genomic_DNA"/>
</dbReference>
<feature type="domain" description="Autotransporter" evidence="1">
    <location>
        <begin position="479"/>
        <end position="624"/>
    </location>
</feature>
<dbReference type="InterPro" id="IPR014262">
    <property type="entry name" value="HAF_rpt"/>
</dbReference>
<evidence type="ECO:0000313" key="2">
    <source>
        <dbReference type="EMBL" id="AAD18934.1"/>
    </source>
</evidence>
<dbReference type="PATRIC" id="fig|115713.3.peg.874"/>
<dbReference type="Gene3D" id="2.40.128.130">
    <property type="entry name" value="Autotransporter beta-domain"/>
    <property type="match status" value="1"/>
</dbReference>
<dbReference type="NCBIfam" id="TIGR02913">
    <property type="entry name" value="HAF_rpt"/>
    <property type="match status" value="2"/>
</dbReference>
<gene>
    <name evidence="2" type="ordered locus">CPn_0796</name>
</gene>
<dbReference type="InterPro" id="IPR005546">
    <property type="entry name" value="Autotransporte_beta"/>
</dbReference>
<dbReference type="SMR" id="A0A0H2UMB0"/>
<dbReference type="InterPro" id="IPR036709">
    <property type="entry name" value="Autotransporte_beta_dom_sf"/>
</dbReference>
<evidence type="ECO:0000259" key="1">
    <source>
        <dbReference type="Pfam" id="PF03797"/>
    </source>
</evidence>
<proteinExistence type="predicted"/>
<organism evidence="2 3">
    <name type="scientific">Chlamydia pneumoniae</name>
    <name type="common">Chlamydophila pneumoniae</name>
    <dbReference type="NCBI Taxonomy" id="83558"/>
    <lineage>
        <taxon>Bacteria</taxon>
        <taxon>Pseudomonadati</taxon>
        <taxon>Chlamydiota</taxon>
        <taxon>Chlamydiia</taxon>
        <taxon>Chlamydiales</taxon>
        <taxon>Chlamydiaceae</taxon>
        <taxon>Chlamydia/Chlamydophila group</taxon>
        <taxon>Chlamydia</taxon>
    </lineage>
</organism>
<dbReference type="HOGENOM" id="CLU_404252_0_0_0"/>
<dbReference type="SUPFAM" id="SSF103515">
    <property type="entry name" value="Autotransporter"/>
    <property type="match status" value="1"/>
</dbReference>
<sequence>MQPCLNMSIVRNSALPLPCLSRSETFKKVRSHMKFMKVLTPWIYRKDLWVTAFLLTAIPGSFAHTLVDIAGEPRHAAQATGVSGDGKIVIGMKVPDDPFAITVGFQYIDGHLQPLEAVRPQCSVYPNGITPDGTVIVGTNYAIGMGSVAVKWVNGKVSELPMLPDTLDSVASAVSADGRVIGGNRNINLGASVAVKWEDDVITQLPSLPDAMNACVNGISSDGSIIVGTMVDVSWRNTAVQWIGDQLSVIGTLGGTTSVASAISTDGTVIVGGSENADSQTHAYAYKNGVMSDIGTLGGFYSLAHAVSSDGSVIVGVSTNSEHRYHAFQYADGQMVDLGTLGGPESYAQGVSGDGKVIVGRAQVPSGDWHAFLCPFQAPSPAPVHGGSTVVTSQNPRGMVDINATYSSLKNSQQQLQRLLIQHSAKVESVSSGAPSFTSVKGAISKQSPAVQNDVQKGTFLSYRSQVHGNVQNQQLLTGAFMDWKLASAPKCGFKVALHYGSQDALVERAALPYTEQGLGSSVLSGFGGQVQGRYDFNLGETVVLQPFMGIQVLHLSREGYSEKNVRFPVSYDSVAYSAATSFMGAHVFASLSPKMSTAATLGVERDLNSHIDEFKGSVSAMGNFVLENSTVSVLRPFASLAMYYDVRQQQLVTLSVVMNQQPLTGTLSLVSQSSYNLSF</sequence>
<dbReference type="KEGG" id="cpn:CPn_0796"/>
<reference evidence="2 3" key="1">
    <citation type="journal article" date="1999" name="Nat. Genet.">
        <title>Comparative genomes of Chlamydia pneumoniae and C. trachomatis.</title>
        <authorList>
            <person name="Kalman S."/>
            <person name="Mitchell W."/>
            <person name="Marathe R."/>
            <person name="Lammel C."/>
            <person name="Fan J."/>
            <person name="Hyman R.W."/>
            <person name="Olinger L."/>
            <person name="Grimwood J."/>
            <person name="Davis R.W."/>
            <person name="Stephens R.S."/>
        </authorList>
    </citation>
    <scope>NUCLEOTIDE SEQUENCE [LARGE SCALE GENOMIC DNA]</scope>
    <source>
        <strain evidence="2 3">CWL029</strain>
    </source>
</reference>
<name>A0A0H2UMB0_CHLPN</name>
<dbReference type="OrthoDB" id="518002at2"/>
<dbReference type="Pfam" id="PF03797">
    <property type="entry name" value="Autotransporter"/>
    <property type="match status" value="1"/>
</dbReference>
<dbReference type="AlphaFoldDB" id="A0A0H2UMB0"/>
<dbReference type="Proteomes" id="UP000000801">
    <property type="component" value="Chromosome"/>
</dbReference>
<evidence type="ECO:0000313" key="3">
    <source>
        <dbReference type="Proteomes" id="UP000000801"/>
    </source>
</evidence>